<name>A0AAD5N9K3_PARTN</name>
<evidence type="ECO:0000256" key="1">
    <source>
        <dbReference type="SAM" id="MobiDB-lite"/>
    </source>
</evidence>
<evidence type="ECO:0000313" key="3">
    <source>
        <dbReference type="Proteomes" id="UP001196413"/>
    </source>
</evidence>
<keyword evidence="3" id="KW-1185">Reference proteome</keyword>
<sequence>MCRGFKEAFDLFGTENFVGVLFPIVDPAQEVNVMNEMVDNQGLATMYPEHDSECATNERSLGEDSGIASVISYGYFPFYDPQSSYEEWRSSGDWSMLSKISDDAANEGSYPKDISSSSYPDGNLRPESSRDLYDPVSHPIPFSTWDNSDITGSGNIYATQQSEQAHCNSAYALDEQNILSSEQLFGSKEGNEISTEDRRSNIEWDFFERCKNEMYELYVRERDGRDVDACNTSDSRCEPVASQSNDVFLENIPAPEEPRTEECSLSCCKRSGHFFSVEISFCVFV</sequence>
<reference evidence="2" key="1">
    <citation type="submission" date="2021-06" db="EMBL/GenBank/DDBJ databases">
        <title>Parelaphostrongylus tenuis whole genome reference sequence.</title>
        <authorList>
            <person name="Garwood T.J."/>
            <person name="Larsen P.A."/>
            <person name="Fountain-Jones N.M."/>
            <person name="Garbe J.R."/>
            <person name="Macchietto M.G."/>
            <person name="Kania S.A."/>
            <person name="Gerhold R.W."/>
            <person name="Richards J.E."/>
            <person name="Wolf T.M."/>
        </authorList>
    </citation>
    <scope>NUCLEOTIDE SEQUENCE</scope>
    <source>
        <strain evidence="2">MNPRO001-30</strain>
        <tissue evidence="2">Meninges</tissue>
    </source>
</reference>
<gene>
    <name evidence="2" type="ORF">KIN20_026157</name>
</gene>
<dbReference type="EMBL" id="JAHQIW010005354">
    <property type="protein sequence ID" value="KAJ1365736.1"/>
    <property type="molecule type" value="Genomic_DNA"/>
</dbReference>
<proteinExistence type="predicted"/>
<dbReference type="Proteomes" id="UP001196413">
    <property type="component" value="Unassembled WGS sequence"/>
</dbReference>
<organism evidence="2 3">
    <name type="scientific">Parelaphostrongylus tenuis</name>
    <name type="common">Meningeal worm</name>
    <dbReference type="NCBI Taxonomy" id="148309"/>
    <lineage>
        <taxon>Eukaryota</taxon>
        <taxon>Metazoa</taxon>
        <taxon>Ecdysozoa</taxon>
        <taxon>Nematoda</taxon>
        <taxon>Chromadorea</taxon>
        <taxon>Rhabditida</taxon>
        <taxon>Rhabditina</taxon>
        <taxon>Rhabditomorpha</taxon>
        <taxon>Strongyloidea</taxon>
        <taxon>Metastrongylidae</taxon>
        <taxon>Parelaphostrongylus</taxon>
    </lineage>
</organism>
<dbReference type="AlphaFoldDB" id="A0AAD5N9K3"/>
<evidence type="ECO:0000313" key="2">
    <source>
        <dbReference type="EMBL" id="KAJ1365736.1"/>
    </source>
</evidence>
<feature type="region of interest" description="Disordered" evidence="1">
    <location>
        <begin position="105"/>
        <end position="133"/>
    </location>
</feature>
<comment type="caution">
    <text evidence="2">The sequence shown here is derived from an EMBL/GenBank/DDBJ whole genome shotgun (WGS) entry which is preliminary data.</text>
</comment>
<accession>A0AAD5N9K3</accession>
<protein>
    <submittedName>
        <fullName evidence="2">Uncharacterized protein</fullName>
    </submittedName>
</protein>